<feature type="region of interest" description="Disordered" evidence="1">
    <location>
        <begin position="1"/>
        <end position="22"/>
    </location>
</feature>
<evidence type="ECO:0000256" key="1">
    <source>
        <dbReference type="SAM" id="MobiDB-lite"/>
    </source>
</evidence>
<evidence type="ECO:0000313" key="2">
    <source>
        <dbReference type="EMBL" id="MFB6392601.1"/>
    </source>
</evidence>
<dbReference type="EMBL" id="JBCGDC010000011">
    <property type="protein sequence ID" value="MFB6392601.1"/>
    <property type="molecule type" value="Genomic_DNA"/>
</dbReference>
<reference evidence="2 3" key="1">
    <citation type="submission" date="2024-04" db="EMBL/GenBank/DDBJ databases">
        <title>Polymorphospora sp. isolated from Baiyangdian Lake in Xiong'an New Area.</title>
        <authorList>
            <person name="Zhang X."/>
            <person name="Liu J."/>
        </authorList>
    </citation>
    <scope>NUCLEOTIDE SEQUENCE [LARGE SCALE GENOMIC DNA]</scope>
    <source>
        <strain evidence="2 3">2-325</strain>
    </source>
</reference>
<protein>
    <submittedName>
        <fullName evidence="2">Uncharacterized protein</fullName>
    </submittedName>
</protein>
<accession>A0ABV5CKR8</accession>
<proteinExistence type="predicted"/>
<gene>
    <name evidence="2" type="ORF">AAFH96_05715</name>
</gene>
<name>A0ABV5CKR8_9ACTN</name>
<sequence>MKVKPTPTRPRLGPNDRQDCPSDGCRVWHAAHGIWHTCGKDEPVRQRADGVTPRRAA</sequence>
<evidence type="ECO:0000313" key="3">
    <source>
        <dbReference type="Proteomes" id="UP001582793"/>
    </source>
</evidence>
<organism evidence="2 3">
    <name type="scientific">Polymorphospora lycopeni</name>
    <dbReference type="NCBI Taxonomy" id="3140240"/>
    <lineage>
        <taxon>Bacteria</taxon>
        <taxon>Bacillati</taxon>
        <taxon>Actinomycetota</taxon>
        <taxon>Actinomycetes</taxon>
        <taxon>Micromonosporales</taxon>
        <taxon>Micromonosporaceae</taxon>
        <taxon>Polymorphospora</taxon>
    </lineage>
</organism>
<dbReference type="Proteomes" id="UP001582793">
    <property type="component" value="Unassembled WGS sequence"/>
</dbReference>
<keyword evidence="3" id="KW-1185">Reference proteome</keyword>
<comment type="caution">
    <text evidence="2">The sequence shown here is derived from an EMBL/GenBank/DDBJ whole genome shotgun (WGS) entry which is preliminary data.</text>
</comment>
<dbReference type="RefSeq" id="WP_375733316.1">
    <property type="nucleotide sequence ID" value="NZ_JBCGDC010000011.1"/>
</dbReference>